<dbReference type="Gene3D" id="3.90.1300.10">
    <property type="entry name" value="Amidase signature (AS) domain"/>
    <property type="match status" value="1"/>
</dbReference>
<evidence type="ECO:0000313" key="4">
    <source>
        <dbReference type="Proteomes" id="UP001278766"/>
    </source>
</evidence>
<keyword evidence="4" id="KW-1185">Reference proteome</keyword>
<dbReference type="PANTHER" id="PTHR11895">
    <property type="entry name" value="TRANSAMIDASE"/>
    <property type="match status" value="1"/>
</dbReference>
<dbReference type="Pfam" id="PF01425">
    <property type="entry name" value="Amidase"/>
    <property type="match status" value="1"/>
</dbReference>
<dbReference type="PANTHER" id="PTHR11895:SF7">
    <property type="entry name" value="GLUTAMYL-TRNA(GLN) AMIDOTRANSFERASE SUBUNIT A, MITOCHONDRIAL"/>
    <property type="match status" value="1"/>
</dbReference>
<gene>
    <name evidence="3" type="ORF">B0H64DRAFT_333079</name>
</gene>
<dbReference type="InterPro" id="IPR000120">
    <property type="entry name" value="Amidase"/>
</dbReference>
<name>A0AAE0HQG7_9PEZI</name>
<evidence type="ECO:0000256" key="1">
    <source>
        <dbReference type="SAM" id="MobiDB-lite"/>
    </source>
</evidence>
<feature type="domain" description="Amidase" evidence="2">
    <location>
        <begin position="32"/>
        <end position="423"/>
    </location>
</feature>
<sequence length="473" mass="50727">MRVARPLYALTASETLDLLKGNTVTVEQYAHSLLGRVKERDHIIKAWAYLDPESVLKQAKALDQIPEDRRGPLHGIAVGIKDVMNTKDMPTQFGSVLYEGHQPGFDSSAVAILRAAGALIFGKTTTTEFTVPNSGPGTTNPHDPKRTPGGSSCGSAAAVADFQVPISLGSQTGGSLIRPASFTGLFAMKPTHNAISTEGQKAFSPSFDTLGFMTRSMDDLRLLATVFGLKDDKSPEDVALERLSVALVKSPMWHRAGPGTVAAMKNAVAILEDSGVRVDEVSFPPEFGVEETIREMQRVVMGSEARVSFLGDYRIGKTKLDSKICDLVENSSGITHEQRIQALDGYANMRAIADGLAAKYSVIITPSAVDEAPLGLQDMGSAAFNTLWTGLHLPLINIPAFVGAHGMPIGISLVAGRFHDQYLIRLGTALSEPLMAVGGWQEALCSVRENQHVPEYAHDMTAQTSRVSVCSIL</sequence>
<dbReference type="InterPro" id="IPR023631">
    <property type="entry name" value="Amidase_dom"/>
</dbReference>
<proteinExistence type="predicted"/>
<evidence type="ECO:0000259" key="2">
    <source>
        <dbReference type="Pfam" id="PF01425"/>
    </source>
</evidence>
<reference evidence="3" key="2">
    <citation type="submission" date="2023-06" db="EMBL/GenBank/DDBJ databases">
        <authorList>
            <consortium name="Lawrence Berkeley National Laboratory"/>
            <person name="Haridas S."/>
            <person name="Hensen N."/>
            <person name="Bonometti L."/>
            <person name="Westerberg I."/>
            <person name="Brannstrom I.O."/>
            <person name="Guillou S."/>
            <person name="Cros-Aarteil S."/>
            <person name="Calhoun S."/>
            <person name="Kuo A."/>
            <person name="Mondo S."/>
            <person name="Pangilinan J."/>
            <person name="Riley R."/>
            <person name="Labutti K."/>
            <person name="Andreopoulos B."/>
            <person name="Lipzen A."/>
            <person name="Chen C."/>
            <person name="Yanf M."/>
            <person name="Daum C."/>
            <person name="Ng V."/>
            <person name="Clum A."/>
            <person name="Steindorff A."/>
            <person name="Ohm R."/>
            <person name="Martin F."/>
            <person name="Silar P."/>
            <person name="Natvig D."/>
            <person name="Lalanne C."/>
            <person name="Gautier V."/>
            <person name="Ament-Velasquez S.L."/>
            <person name="Kruys A."/>
            <person name="Hutchinson M.I."/>
            <person name="Powell A.J."/>
            <person name="Barry K."/>
            <person name="Miller A.N."/>
            <person name="Grigoriev I.V."/>
            <person name="Debuchy R."/>
            <person name="Gladieux P."/>
            <person name="Thoren M.H."/>
            <person name="Johannesson H."/>
        </authorList>
    </citation>
    <scope>NUCLEOTIDE SEQUENCE</scope>
    <source>
        <strain evidence="3">CBS 168.71</strain>
    </source>
</reference>
<dbReference type="InterPro" id="IPR036928">
    <property type="entry name" value="AS_sf"/>
</dbReference>
<organism evidence="3 4">
    <name type="scientific">Chaetomium fimeti</name>
    <dbReference type="NCBI Taxonomy" id="1854472"/>
    <lineage>
        <taxon>Eukaryota</taxon>
        <taxon>Fungi</taxon>
        <taxon>Dikarya</taxon>
        <taxon>Ascomycota</taxon>
        <taxon>Pezizomycotina</taxon>
        <taxon>Sordariomycetes</taxon>
        <taxon>Sordariomycetidae</taxon>
        <taxon>Sordariales</taxon>
        <taxon>Chaetomiaceae</taxon>
        <taxon>Chaetomium</taxon>
    </lineage>
</organism>
<dbReference type="GO" id="GO:0003824">
    <property type="term" value="F:catalytic activity"/>
    <property type="evidence" value="ECO:0007669"/>
    <property type="project" value="InterPro"/>
</dbReference>
<dbReference type="AlphaFoldDB" id="A0AAE0HQG7"/>
<comment type="caution">
    <text evidence="3">The sequence shown here is derived from an EMBL/GenBank/DDBJ whole genome shotgun (WGS) entry which is preliminary data.</text>
</comment>
<dbReference type="EMBL" id="JAUEPN010000001">
    <property type="protein sequence ID" value="KAK3299886.1"/>
    <property type="molecule type" value="Genomic_DNA"/>
</dbReference>
<dbReference type="RefSeq" id="XP_062663400.1">
    <property type="nucleotide sequence ID" value="XM_062801074.1"/>
</dbReference>
<dbReference type="GeneID" id="87838022"/>
<protein>
    <submittedName>
        <fullName evidence="3">Amidase signature domain-containing protein</fullName>
    </submittedName>
</protein>
<dbReference type="SUPFAM" id="SSF75304">
    <property type="entry name" value="Amidase signature (AS) enzymes"/>
    <property type="match status" value="1"/>
</dbReference>
<reference evidence="3" key="1">
    <citation type="journal article" date="2023" name="Mol. Phylogenet. Evol.">
        <title>Genome-scale phylogeny and comparative genomics of the fungal order Sordariales.</title>
        <authorList>
            <person name="Hensen N."/>
            <person name="Bonometti L."/>
            <person name="Westerberg I."/>
            <person name="Brannstrom I.O."/>
            <person name="Guillou S."/>
            <person name="Cros-Aarteil S."/>
            <person name="Calhoun S."/>
            <person name="Haridas S."/>
            <person name="Kuo A."/>
            <person name="Mondo S."/>
            <person name="Pangilinan J."/>
            <person name="Riley R."/>
            <person name="LaButti K."/>
            <person name="Andreopoulos B."/>
            <person name="Lipzen A."/>
            <person name="Chen C."/>
            <person name="Yan M."/>
            <person name="Daum C."/>
            <person name="Ng V."/>
            <person name="Clum A."/>
            <person name="Steindorff A."/>
            <person name="Ohm R.A."/>
            <person name="Martin F."/>
            <person name="Silar P."/>
            <person name="Natvig D.O."/>
            <person name="Lalanne C."/>
            <person name="Gautier V."/>
            <person name="Ament-Velasquez S.L."/>
            <person name="Kruys A."/>
            <person name="Hutchinson M.I."/>
            <person name="Powell A.J."/>
            <person name="Barry K."/>
            <person name="Miller A.N."/>
            <person name="Grigoriev I.V."/>
            <person name="Debuchy R."/>
            <person name="Gladieux P."/>
            <person name="Hiltunen Thoren M."/>
            <person name="Johannesson H."/>
        </authorList>
    </citation>
    <scope>NUCLEOTIDE SEQUENCE</scope>
    <source>
        <strain evidence="3">CBS 168.71</strain>
    </source>
</reference>
<evidence type="ECO:0000313" key="3">
    <source>
        <dbReference type="EMBL" id="KAK3299886.1"/>
    </source>
</evidence>
<accession>A0AAE0HQG7</accession>
<dbReference type="Proteomes" id="UP001278766">
    <property type="component" value="Unassembled WGS sequence"/>
</dbReference>
<feature type="region of interest" description="Disordered" evidence="1">
    <location>
        <begin position="130"/>
        <end position="152"/>
    </location>
</feature>
<feature type="compositionally biased region" description="Polar residues" evidence="1">
    <location>
        <begin position="130"/>
        <end position="141"/>
    </location>
</feature>